<dbReference type="RefSeq" id="XP_046007579.1">
    <property type="nucleotide sequence ID" value="XM_046157269.1"/>
</dbReference>
<dbReference type="EMBL" id="JAGTJQ010000010">
    <property type="protein sequence ID" value="KAH7021378.1"/>
    <property type="molecule type" value="Genomic_DNA"/>
</dbReference>
<accession>A0A9P8XWB5</accession>
<proteinExistence type="predicted"/>
<evidence type="ECO:0000313" key="1">
    <source>
        <dbReference type="EMBL" id="KAH7021378.1"/>
    </source>
</evidence>
<reference evidence="1" key="1">
    <citation type="journal article" date="2021" name="Nat. Commun.">
        <title>Genetic determinants of endophytism in the Arabidopsis root mycobiome.</title>
        <authorList>
            <person name="Mesny F."/>
            <person name="Miyauchi S."/>
            <person name="Thiergart T."/>
            <person name="Pickel B."/>
            <person name="Atanasova L."/>
            <person name="Karlsson M."/>
            <person name="Huettel B."/>
            <person name="Barry K.W."/>
            <person name="Haridas S."/>
            <person name="Chen C."/>
            <person name="Bauer D."/>
            <person name="Andreopoulos W."/>
            <person name="Pangilinan J."/>
            <person name="LaButti K."/>
            <person name="Riley R."/>
            <person name="Lipzen A."/>
            <person name="Clum A."/>
            <person name="Drula E."/>
            <person name="Henrissat B."/>
            <person name="Kohler A."/>
            <person name="Grigoriev I.V."/>
            <person name="Martin F.M."/>
            <person name="Hacquard S."/>
        </authorList>
    </citation>
    <scope>NUCLEOTIDE SEQUENCE</scope>
    <source>
        <strain evidence="1">MPI-CAGE-CH-0230</strain>
    </source>
</reference>
<comment type="caution">
    <text evidence="1">The sequence shown here is derived from an EMBL/GenBank/DDBJ whole genome shotgun (WGS) entry which is preliminary data.</text>
</comment>
<keyword evidence="2" id="KW-1185">Reference proteome</keyword>
<protein>
    <submittedName>
        <fullName evidence="1">Uncharacterized protein</fullName>
    </submittedName>
</protein>
<dbReference type="Proteomes" id="UP000756346">
    <property type="component" value="Unassembled WGS sequence"/>
</dbReference>
<gene>
    <name evidence="1" type="ORF">B0I36DRAFT_354043</name>
</gene>
<dbReference type="GeneID" id="70186815"/>
<organism evidence="1 2">
    <name type="scientific">Microdochium trichocladiopsis</name>
    <dbReference type="NCBI Taxonomy" id="1682393"/>
    <lineage>
        <taxon>Eukaryota</taxon>
        <taxon>Fungi</taxon>
        <taxon>Dikarya</taxon>
        <taxon>Ascomycota</taxon>
        <taxon>Pezizomycotina</taxon>
        <taxon>Sordariomycetes</taxon>
        <taxon>Xylariomycetidae</taxon>
        <taxon>Xylariales</taxon>
        <taxon>Microdochiaceae</taxon>
        <taxon>Microdochium</taxon>
    </lineage>
</organism>
<dbReference type="AlphaFoldDB" id="A0A9P8XWB5"/>
<evidence type="ECO:0000313" key="2">
    <source>
        <dbReference type="Proteomes" id="UP000756346"/>
    </source>
</evidence>
<sequence length="510" mass="58084">MASHVTTRKLPDESILAIAEYSFDKHSPDYETLYNACLVSRQFARSFVPKLWHTIDLARLSQFKRKGRIETLMRLLAGKSLSDECRYLIKRIDMPEGLKIDTDVLTILGNSLDWIKGYYAEGFKVYLRSQICKRPDAEDSILALMMVLAPGLEELSWERRASYTVVASLFAFARYPNVYSRQYRGDETPVIANLKTFELRNAVMKTSVTRRPAKIQPFFVGHDLESIAVDNICCVGALDSVREIYPAPRYWFKRRLLSVEFTMSTLGAILFESLLRYSPHLRKLVLEDHFFRPAAAPDSPVITLGRMGDTLRTYGQSLTHLELHHRDIHPFHDARHEFGHLGSLKSLTNLRYIAINQTLLSEEDGLGLGSISVSHSISGLLPTSLEELLIVTPTTSTRSEGLEMLKLLQRNAEFQTLSRVAITAPGDDADPYTPKKATSWKTGGWQYARYDKQNQQYKLCRVGHELDEWVCSVIHPSTWGSLPRIPGGPEQKGRKRERTGFLRSLFRRGN</sequence>
<name>A0A9P8XWB5_9PEZI</name>